<evidence type="ECO:0000313" key="2">
    <source>
        <dbReference type="Proteomes" id="UP000249499"/>
    </source>
</evidence>
<gene>
    <name evidence="1" type="ORF">PR017_00295</name>
</gene>
<dbReference type="AlphaFoldDB" id="A0AAF1K4H8"/>
<organism evidence="1 2">
    <name type="scientific">Rhizobium tumorigenes</name>
    <dbReference type="NCBI Taxonomy" id="2041385"/>
    <lineage>
        <taxon>Bacteria</taxon>
        <taxon>Pseudomonadati</taxon>
        <taxon>Pseudomonadota</taxon>
        <taxon>Alphaproteobacteria</taxon>
        <taxon>Hyphomicrobiales</taxon>
        <taxon>Rhizobiaceae</taxon>
        <taxon>Rhizobium/Agrobacterium group</taxon>
        <taxon>Rhizobium</taxon>
    </lineage>
</organism>
<name>A0AAF1K4H8_9HYPH</name>
<evidence type="ECO:0000313" key="1">
    <source>
        <dbReference type="EMBL" id="WFR95632.1"/>
    </source>
</evidence>
<sequence length="80" mass="8895">MERDIAARAERNGTSVSDEAKGLLGKAMLSSVQPSDKPARSAWDVLRPILVDETDEFADMMEEIEAERKKDFGLPAENEE</sequence>
<dbReference type="EMBL" id="CP117255">
    <property type="protein sequence ID" value="WFR95632.1"/>
    <property type="molecule type" value="Genomic_DNA"/>
</dbReference>
<reference evidence="2" key="2">
    <citation type="journal article" date="2023" name="MicrobiologyOpen">
        <title>Genomics of the tumorigenes clade of the family Rhizobiaceae and description of Rhizobium rhododendri sp. nov.</title>
        <authorList>
            <person name="Kuzmanovic N."/>
            <person name="diCenzo G.C."/>
            <person name="Bunk B."/>
            <person name="Sproeer C."/>
            <person name="Fruehling A."/>
            <person name="Neumann-Schaal M."/>
            <person name="Overmann J."/>
            <person name="Smalla K."/>
        </authorList>
    </citation>
    <scope>NUCLEOTIDE SEQUENCE [LARGE SCALE GENOMIC DNA]</scope>
    <source>
        <strain evidence="2">1078</strain>
    </source>
</reference>
<dbReference type="RefSeq" id="WP_240538826.1">
    <property type="nucleotide sequence ID" value="NZ_CP117255.1"/>
</dbReference>
<dbReference type="KEGG" id="rtu:PR017_00295"/>
<proteinExistence type="predicted"/>
<dbReference type="Proteomes" id="UP000249499">
    <property type="component" value="Chromosome"/>
</dbReference>
<keyword evidence="2" id="KW-1185">Reference proteome</keyword>
<accession>A0AAF1K4H8</accession>
<reference evidence="1 2" key="1">
    <citation type="journal article" date="2018" name="Sci. Rep.">
        <title>Rhizobium tumorigenes sp. nov., a novel plant tumorigenic bacterium isolated from cane gall tumors on thornless blackberry.</title>
        <authorList>
            <person name="Kuzmanovi N."/>
            <person name="Smalla K."/>
            <person name="Gronow S."/>
            <person name="PuBawska J."/>
        </authorList>
    </citation>
    <scope>NUCLEOTIDE SEQUENCE [LARGE SCALE GENOMIC DNA]</scope>
    <source>
        <strain evidence="1 2">1078</strain>
    </source>
</reference>
<protein>
    <submittedName>
        <fullName evidence="1">Plasmid stabilization protein</fullName>
    </submittedName>
</protein>